<sequence>MKSFAFAVGVIAVLCCCSSVSSENNLTSTMKIIGKLCYIPGIQTNQTLIDSFFACYDQAPGKELFVKCQTKLFGGPMDNVPVVSGSCTQPQKIPSYGLCLSREFRAAGLDMNSAVKTLNACQMKALNIRSCDL</sequence>
<evidence type="ECO:0000313" key="3">
    <source>
        <dbReference type="Proteomes" id="UP001642540"/>
    </source>
</evidence>
<reference evidence="2 3" key="1">
    <citation type="submission" date="2024-08" db="EMBL/GenBank/DDBJ databases">
        <authorList>
            <person name="Cucini C."/>
            <person name="Frati F."/>
        </authorList>
    </citation>
    <scope>NUCLEOTIDE SEQUENCE [LARGE SCALE GENOMIC DNA]</scope>
</reference>
<name>A0ABP1PI33_9HEXA</name>
<dbReference type="Proteomes" id="UP001642540">
    <property type="component" value="Unassembled WGS sequence"/>
</dbReference>
<comment type="caution">
    <text evidence="2">The sequence shown here is derived from an EMBL/GenBank/DDBJ whole genome shotgun (WGS) entry which is preliminary data.</text>
</comment>
<evidence type="ECO:0000256" key="1">
    <source>
        <dbReference type="SAM" id="SignalP"/>
    </source>
</evidence>
<keyword evidence="1" id="KW-0732">Signal</keyword>
<evidence type="ECO:0000313" key="2">
    <source>
        <dbReference type="EMBL" id="CAL8068372.1"/>
    </source>
</evidence>
<organism evidence="2 3">
    <name type="scientific">Orchesella dallaii</name>
    <dbReference type="NCBI Taxonomy" id="48710"/>
    <lineage>
        <taxon>Eukaryota</taxon>
        <taxon>Metazoa</taxon>
        <taxon>Ecdysozoa</taxon>
        <taxon>Arthropoda</taxon>
        <taxon>Hexapoda</taxon>
        <taxon>Collembola</taxon>
        <taxon>Entomobryomorpha</taxon>
        <taxon>Entomobryoidea</taxon>
        <taxon>Orchesellidae</taxon>
        <taxon>Orchesellinae</taxon>
        <taxon>Orchesella</taxon>
    </lineage>
</organism>
<gene>
    <name evidence="2" type="ORF">ODALV1_LOCUS239</name>
</gene>
<protein>
    <submittedName>
        <fullName evidence="2">Uncharacterized protein</fullName>
    </submittedName>
</protein>
<dbReference type="EMBL" id="CAXLJM020000001">
    <property type="protein sequence ID" value="CAL8068372.1"/>
    <property type="molecule type" value="Genomic_DNA"/>
</dbReference>
<proteinExistence type="predicted"/>
<accession>A0ABP1PI33</accession>
<feature type="signal peptide" evidence="1">
    <location>
        <begin position="1"/>
        <end position="22"/>
    </location>
</feature>
<feature type="chain" id="PRO_5045905654" evidence="1">
    <location>
        <begin position="23"/>
        <end position="133"/>
    </location>
</feature>
<keyword evidence="3" id="KW-1185">Reference proteome</keyword>